<keyword evidence="5" id="KW-0808">Transferase</keyword>
<evidence type="ECO:0000256" key="1">
    <source>
        <dbReference type="ARBA" id="ARBA00022630"/>
    </source>
</evidence>
<dbReference type="Gene3D" id="1.20.140.10">
    <property type="entry name" value="Butyryl-CoA Dehydrogenase, subunit A, domain 3"/>
    <property type="match status" value="1"/>
</dbReference>
<dbReference type="SUPFAM" id="SSF47203">
    <property type="entry name" value="Acyl-CoA dehydrogenase C-terminal domain-like"/>
    <property type="match status" value="1"/>
</dbReference>
<dbReference type="GO" id="GO:0000062">
    <property type="term" value="F:fatty-acyl-CoA binding"/>
    <property type="evidence" value="ECO:0007669"/>
    <property type="project" value="TreeGrafter"/>
</dbReference>
<dbReference type="PANTHER" id="PTHR42807:SF1">
    <property type="entry name" value="GLUTARYL-COA DEHYDROGENASE, MITOCHONDRIAL"/>
    <property type="match status" value="1"/>
</dbReference>
<keyword evidence="3" id="KW-0560">Oxidoreductase</keyword>
<dbReference type="PANTHER" id="PTHR42807">
    <property type="entry name" value="GLUTARYL-COA DEHYDROGENASE, MITOCHONDRIAL"/>
    <property type="match status" value="1"/>
</dbReference>
<organism evidence="5 6">
    <name type="scientific">Mycolicibacterium chlorophenolicum</name>
    <dbReference type="NCBI Taxonomy" id="37916"/>
    <lineage>
        <taxon>Bacteria</taxon>
        <taxon>Bacillati</taxon>
        <taxon>Actinomycetota</taxon>
        <taxon>Actinomycetes</taxon>
        <taxon>Mycobacteriales</taxon>
        <taxon>Mycobacteriaceae</taxon>
        <taxon>Mycolicibacterium</taxon>
    </lineage>
</organism>
<dbReference type="GO" id="GO:0004361">
    <property type="term" value="F:glutaryl-CoA dehydrogenase activity"/>
    <property type="evidence" value="ECO:0007669"/>
    <property type="project" value="TreeGrafter"/>
</dbReference>
<dbReference type="Gene3D" id="3.40.640.10">
    <property type="entry name" value="Type I PLP-dependent aspartate aminotransferase-like (Major domain)"/>
    <property type="match status" value="1"/>
</dbReference>
<accession>A0A0J6W7C4</accession>
<dbReference type="GO" id="GO:0033539">
    <property type="term" value="P:fatty acid beta-oxidation using acyl-CoA dehydrogenase"/>
    <property type="evidence" value="ECO:0007669"/>
    <property type="project" value="TreeGrafter"/>
</dbReference>
<dbReference type="InterPro" id="IPR052033">
    <property type="entry name" value="Glutaryl-CoA_DH_mitochondrial"/>
</dbReference>
<dbReference type="Pfam" id="PF00441">
    <property type="entry name" value="Acyl-CoA_dh_1"/>
    <property type="match status" value="1"/>
</dbReference>
<reference evidence="5 6" key="1">
    <citation type="journal article" date="2015" name="Genome Biol. Evol.">
        <title>Characterization of Three Mycobacterium spp. with Potential Use in Bioremediation by Genome Sequencing and Comparative Genomics.</title>
        <authorList>
            <person name="Das S."/>
            <person name="Pettersson B.M."/>
            <person name="Behra P.R."/>
            <person name="Ramesh M."/>
            <person name="Dasgupta S."/>
            <person name="Bhattacharya A."/>
            <person name="Kirsebom L.A."/>
        </authorList>
    </citation>
    <scope>NUCLEOTIDE SEQUENCE [LARGE SCALE GENOMIC DNA]</scope>
    <source>
        <strain evidence="5 6">DSM 43826</strain>
    </source>
</reference>
<keyword evidence="6" id="KW-1185">Reference proteome</keyword>
<name>A0A0J6W7C4_9MYCO</name>
<dbReference type="AlphaFoldDB" id="A0A0J6W7C4"/>
<comment type="caution">
    <text evidence="5">The sequence shown here is derived from an EMBL/GenBank/DDBJ whole genome shotgun (WGS) entry which is preliminary data.</text>
</comment>
<dbReference type="InterPro" id="IPR015421">
    <property type="entry name" value="PyrdxlP-dep_Trfase_major"/>
</dbReference>
<dbReference type="Proteomes" id="UP000036513">
    <property type="component" value="Unassembled WGS sequence"/>
</dbReference>
<evidence type="ECO:0000256" key="2">
    <source>
        <dbReference type="ARBA" id="ARBA00022946"/>
    </source>
</evidence>
<protein>
    <submittedName>
        <fullName evidence="5">4-aminobutyrate aminotransferase</fullName>
    </submittedName>
</protein>
<dbReference type="STRING" id="37916.MCHLDSM_01813"/>
<dbReference type="InterPro" id="IPR009075">
    <property type="entry name" value="AcylCo_DH/oxidase_C"/>
</dbReference>
<proteinExistence type="predicted"/>
<dbReference type="GO" id="GO:0046949">
    <property type="term" value="P:fatty-acyl-CoA biosynthetic process"/>
    <property type="evidence" value="ECO:0007669"/>
    <property type="project" value="TreeGrafter"/>
</dbReference>
<evidence type="ECO:0000259" key="4">
    <source>
        <dbReference type="Pfam" id="PF00441"/>
    </source>
</evidence>
<dbReference type="PATRIC" id="fig|37916.4.peg.1732"/>
<evidence type="ECO:0000313" key="6">
    <source>
        <dbReference type="Proteomes" id="UP000036513"/>
    </source>
</evidence>
<gene>
    <name evidence="5" type="ORF">MCHLDSM_01813</name>
</gene>
<dbReference type="InterPro" id="IPR036250">
    <property type="entry name" value="AcylCo_DH-like_C"/>
</dbReference>
<dbReference type="GO" id="GO:0050660">
    <property type="term" value="F:flavin adenine dinucleotide binding"/>
    <property type="evidence" value="ECO:0007669"/>
    <property type="project" value="TreeGrafter"/>
</dbReference>
<dbReference type="SMR" id="A0A0J6W7C4"/>
<keyword evidence="1" id="KW-0285">Flavoprotein</keyword>
<dbReference type="EMBL" id="JYNL01000019">
    <property type="protein sequence ID" value="KMO79145.1"/>
    <property type="molecule type" value="Genomic_DNA"/>
</dbReference>
<feature type="domain" description="Acyl-CoA dehydrogenase/oxidase C-terminal" evidence="4">
    <location>
        <begin position="99"/>
        <end position="167"/>
    </location>
</feature>
<evidence type="ECO:0000313" key="5">
    <source>
        <dbReference type="EMBL" id="KMO79145.1"/>
    </source>
</evidence>
<keyword evidence="5" id="KW-0032">Aminotransferase</keyword>
<evidence type="ECO:0000256" key="3">
    <source>
        <dbReference type="ARBA" id="ARBA00023002"/>
    </source>
</evidence>
<keyword evidence="2" id="KW-0809">Transit peptide</keyword>
<dbReference type="GO" id="GO:0008483">
    <property type="term" value="F:transaminase activity"/>
    <property type="evidence" value="ECO:0007669"/>
    <property type="project" value="UniProtKB-KW"/>
</dbReference>
<sequence>MVVVDHAFHGRSLLKMTINAKNQPYEHSFGAFAPEVYRAPMAYPYCWPSVSDNCAVVAFAQFCRLVQDVDYQRQPRRCGHRAGPNRGRYPRRGRIKNTEGVRPEQVSLGKLNNVRESLAIARECCTLLGGSGITSGYSTLRHAKNLEAVLTYEGNSEMHMLAIGKALTGQSAFPLTATSATRSEHR</sequence>